<organism evidence="10 11">
    <name type="scientific">Smittium culicis</name>
    <dbReference type="NCBI Taxonomy" id="133412"/>
    <lineage>
        <taxon>Eukaryota</taxon>
        <taxon>Fungi</taxon>
        <taxon>Fungi incertae sedis</taxon>
        <taxon>Zoopagomycota</taxon>
        <taxon>Kickxellomycotina</taxon>
        <taxon>Harpellomycetes</taxon>
        <taxon>Harpellales</taxon>
        <taxon>Legeriomycetaceae</taxon>
        <taxon>Smittium</taxon>
    </lineage>
</organism>
<dbReference type="GO" id="GO:0003676">
    <property type="term" value="F:nucleic acid binding"/>
    <property type="evidence" value="ECO:0007669"/>
    <property type="project" value="InterPro"/>
</dbReference>
<dbReference type="InterPro" id="IPR021109">
    <property type="entry name" value="Peptidase_aspartic_dom_sf"/>
</dbReference>
<feature type="region of interest" description="Disordered" evidence="7">
    <location>
        <begin position="453"/>
        <end position="475"/>
    </location>
</feature>
<keyword evidence="1" id="KW-0808">Transferase</keyword>
<feature type="compositionally biased region" description="Polar residues" evidence="7">
    <location>
        <begin position="453"/>
        <end position="466"/>
    </location>
</feature>
<feature type="domain" description="CCHC-type" evidence="8">
    <location>
        <begin position="428"/>
        <end position="445"/>
    </location>
</feature>
<dbReference type="InterPro" id="IPR041577">
    <property type="entry name" value="RT_RNaseH_2"/>
</dbReference>
<keyword evidence="5" id="KW-0511">Multifunctional enzyme</keyword>
<dbReference type="STRING" id="133412.A0A1R1XZ30"/>
<proteinExistence type="predicted"/>
<evidence type="ECO:0000313" key="11">
    <source>
        <dbReference type="Proteomes" id="UP000187283"/>
    </source>
</evidence>
<feature type="region of interest" description="Disordered" evidence="7">
    <location>
        <begin position="944"/>
        <end position="985"/>
    </location>
</feature>
<dbReference type="PROSITE" id="PS50994">
    <property type="entry name" value="INTEGRASE"/>
    <property type="match status" value="1"/>
</dbReference>
<keyword evidence="4" id="KW-0378">Hydrolase</keyword>
<dbReference type="InterPro" id="IPR043128">
    <property type="entry name" value="Rev_trsase/Diguanyl_cyclase"/>
</dbReference>
<dbReference type="InterPro" id="IPR001878">
    <property type="entry name" value="Znf_CCHC"/>
</dbReference>
<keyword evidence="6" id="KW-0863">Zinc-finger</keyword>
<dbReference type="SUPFAM" id="SSF56672">
    <property type="entry name" value="DNA/RNA polymerases"/>
    <property type="match status" value="2"/>
</dbReference>
<accession>A0A1R1XZ30</accession>
<sequence length="1237" mass="137704">MFSDLYVSVRRSQEDLAPEVLAWREVKPETDSSSEYSNDSTSMPSLVNQEPELGRADFEEELSGLFSSMAVTPRADYYSVARPLSTLRVEGEMTPSYVVSPGAQRYARLGSDSLARAQCYEVDSFYPGDWVEEQASDMVISAGPDRFSGPRSDEPVDWVFTLRDNELSERGGSAMSISGGGSDRNVRTFRIATDGPRRFFERTTARSFKEPRPVDAGFGGGLAHVVVPPRVFKGNWDDDATEWLSTFLHYVESFDREWSTREVLDLLGDYLEGSAAKWHEQASVVVDSIVEYEGLFNAKFANPARENKAEEEFEKLNLYSGDANDTYIAVLRFKKVTGASEKDVFKKVCKKLTSGDRDLVFIQHITSIGELFNFLIARQAREELAGARKQSSLSRVVATGSSKGKGSIEDTPNRKFERTKQSNLTFSRRCYVCGLQGHMAKDCSQNVVRRSNASTYHSGSGPTSGDNRSESRPWRRDPNAMEVDLMVEEKVSVLQLCDATIAPANVAAVKILAKISSTPVWLQLDTGAGVNVMGRAMADKLGLGPGVPTPRRIRPVGSESISASLINGVKVEFESFSFTLSFYVVDHSAGDDLILLSVDVLTSLKATISLGERKLWIPFKDQLHEVPLISTPRVKSNLENEVEFCVFRIHESFEKGISSDCSETERGDLEELMVVYEVVFAETLEDLGAANVEACDFELLDSRPIKQKPYRLAHSLRNEVNEQLEEMIRKGIVIPSESPYCFPMEVLSILKDHGLKVHIGKCSLGARRVKYLGHIVSHQGVETDPDKVAAVKNLSAPTDVKGVRSFFGHGGDWIWGPEQEEAFQLLTEKLLSTPILRYPNWEEEFTIITDASVQGIGAILTQGKDGKGGVISYASRSLLPAEKNYPITHLEGLAVVWGVETFHYFVYGRKFRIITDHSALVTLFKDTPTRGRVGRWIPVGWTDGGRRSTRRKRGEHRLHGEEGVARRGSHGSSKRRGRREASGVASGMEKFGVPTRLVSDRGTNFVGEKVALLCQYLEINHTPVVAYRHQANGQVERTIQSLKQTVKKLVAVGTESWDEVLWHALLTVRTTTNRAIGKSPAELVYGKRLMTPAIWGNESITSLESLEGTVFDETDWLNKLVTFRKQAYGQSVKNKKALVQTYQPKQGLRQFEVGEKVLYYKGTTDSGFGPIADGPYEISRILGSGIYEIIDGKGGKIPSSADRLKRYMEPYEGTRVIRTQPLKDTVPKNPPRMELNN</sequence>
<dbReference type="SMART" id="SM00343">
    <property type="entry name" value="ZnF_C2HC"/>
    <property type="match status" value="1"/>
</dbReference>
<dbReference type="Gene3D" id="3.10.10.10">
    <property type="entry name" value="HIV Type 1 Reverse Transcriptase, subunit A, domain 1"/>
    <property type="match status" value="1"/>
</dbReference>
<dbReference type="CDD" id="cd09274">
    <property type="entry name" value="RNase_HI_RT_Ty3"/>
    <property type="match status" value="1"/>
</dbReference>
<name>A0A1R1XZ30_9FUNG</name>
<feature type="compositionally biased region" description="Basic and acidic residues" evidence="7">
    <location>
        <begin position="406"/>
        <end position="419"/>
    </location>
</feature>
<evidence type="ECO:0000259" key="8">
    <source>
        <dbReference type="PROSITE" id="PS50158"/>
    </source>
</evidence>
<feature type="domain" description="Integrase catalytic" evidence="9">
    <location>
        <begin position="992"/>
        <end position="1088"/>
    </location>
</feature>
<protein>
    <submittedName>
        <fullName evidence="10">Retrovirus-related Pol polyprotein from transposon</fullName>
    </submittedName>
</protein>
<evidence type="ECO:0000256" key="4">
    <source>
        <dbReference type="ARBA" id="ARBA00022759"/>
    </source>
</evidence>
<evidence type="ECO:0000259" key="9">
    <source>
        <dbReference type="PROSITE" id="PS50994"/>
    </source>
</evidence>
<dbReference type="Gene3D" id="3.30.420.10">
    <property type="entry name" value="Ribonuclease H-like superfamily/Ribonuclease H"/>
    <property type="match status" value="1"/>
</dbReference>
<dbReference type="Gene3D" id="3.10.20.370">
    <property type="match status" value="1"/>
</dbReference>
<dbReference type="GO" id="GO:0016779">
    <property type="term" value="F:nucleotidyltransferase activity"/>
    <property type="evidence" value="ECO:0007669"/>
    <property type="project" value="UniProtKB-KW"/>
</dbReference>
<keyword evidence="3" id="KW-0540">Nuclease</keyword>
<feature type="region of interest" description="Disordered" evidence="7">
    <location>
        <begin position="27"/>
        <end position="47"/>
    </location>
</feature>
<dbReference type="PROSITE" id="PS50158">
    <property type="entry name" value="ZF_CCHC"/>
    <property type="match status" value="1"/>
</dbReference>
<keyword evidence="11" id="KW-1185">Reference proteome</keyword>
<dbReference type="PANTHER" id="PTHR37984">
    <property type="entry name" value="PROTEIN CBG26694"/>
    <property type="match status" value="1"/>
</dbReference>
<dbReference type="Proteomes" id="UP000187283">
    <property type="component" value="Unassembled WGS sequence"/>
</dbReference>
<comment type="caution">
    <text evidence="10">The sequence shown here is derived from an EMBL/GenBank/DDBJ whole genome shotgun (WGS) entry which is preliminary data.</text>
</comment>
<dbReference type="InterPro" id="IPR001584">
    <property type="entry name" value="Integrase_cat-core"/>
</dbReference>
<evidence type="ECO:0000313" key="10">
    <source>
        <dbReference type="EMBL" id="OMJ19878.1"/>
    </source>
</evidence>
<keyword evidence="6" id="KW-0479">Metal-binding</keyword>
<evidence type="ECO:0000256" key="3">
    <source>
        <dbReference type="ARBA" id="ARBA00022722"/>
    </source>
</evidence>
<dbReference type="EMBL" id="LSSN01001375">
    <property type="protein sequence ID" value="OMJ19878.1"/>
    <property type="molecule type" value="Genomic_DNA"/>
</dbReference>
<dbReference type="SUPFAM" id="SSF53098">
    <property type="entry name" value="Ribonuclease H-like"/>
    <property type="match status" value="1"/>
</dbReference>
<evidence type="ECO:0000256" key="6">
    <source>
        <dbReference type="PROSITE-ProRule" id="PRU00047"/>
    </source>
</evidence>
<dbReference type="Gene3D" id="3.30.70.270">
    <property type="match status" value="1"/>
</dbReference>
<feature type="compositionally biased region" description="Basic residues" evidence="7">
    <location>
        <begin position="947"/>
        <end position="956"/>
    </location>
</feature>
<dbReference type="SUPFAM" id="SSF50630">
    <property type="entry name" value="Acid proteases"/>
    <property type="match status" value="1"/>
</dbReference>
<feature type="compositionally biased region" description="Low complexity" evidence="7">
    <location>
        <begin position="31"/>
        <end position="42"/>
    </location>
</feature>
<dbReference type="OrthoDB" id="3232518at2759"/>
<dbReference type="InterPro" id="IPR043502">
    <property type="entry name" value="DNA/RNA_pol_sf"/>
</dbReference>
<dbReference type="Pfam" id="PF13650">
    <property type="entry name" value="Asp_protease_2"/>
    <property type="match status" value="1"/>
</dbReference>
<keyword evidence="4" id="KW-0255">Endonuclease</keyword>
<dbReference type="AlphaFoldDB" id="A0A1R1XZ30"/>
<dbReference type="FunFam" id="3.10.20.370:FF:000001">
    <property type="entry name" value="Retrovirus-related Pol polyprotein from transposon 17.6-like protein"/>
    <property type="match status" value="1"/>
</dbReference>
<dbReference type="InterPro" id="IPR012337">
    <property type="entry name" value="RNaseH-like_sf"/>
</dbReference>
<dbReference type="GO" id="GO:0005634">
    <property type="term" value="C:nucleus"/>
    <property type="evidence" value="ECO:0007669"/>
    <property type="project" value="UniProtKB-ARBA"/>
</dbReference>
<dbReference type="PANTHER" id="PTHR37984:SF5">
    <property type="entry name" value="PROTEIN NYNRIN-LIKE"/>
    <property type="match status" value="1"/>
</dbReference>
<dbReference type="GO" id="GO:0004519">
    <property type="term" value="F:endonuclease activity"/>
    <property type="evidence" value="ECO:0007669"/>
    <property type="project" value="UniProtKB-KW"/>
</dbReference>
<reference evidence="10 11" key="1">
    <citation type="submission" date="2017-01" db="EMBL/GenBank/DDBJ databases">
        <authorList>
            <person name="Mah S.A."/>
            <person name="Swanson W.J."/>
            <person name="Moy G.W."/>
            <person name="Vacquier V.D."/>
        </authorList>
    </citation>
    <scope>NUCLEOTIDE SEQUENCE [LARGE SCALE GENOMIC DNA]</scope>
    <source>
        <strain evidence="10 11">GSMNP</strain>
    </source>
</reference>
<evidence type="ECO:0000256" key="2">
    <source>
        <dbReference type="ARBA" id="ARBA00022695"/>
    </source>
</evidence>
<dbReference type="Pfam" id="PF17919">
    <property type="entry name" value="RT_RNaseH_2"/>
    <property type="match status" value="1"/>
</dbReference>
<dbReference type="Gene3D" id="2.40.70.10">
    <property type="entry name" value="Acid Proteases"/>
    <property type="match status" value="1"/>
</dbReference>
<feature type="region of interest" description="Disordered" evidence="7">
    <location>
        <begin position="395"/>
        <end position="419"/>
    </location>
</feature>
<feature type="compositionally biased region" description="Polar residues" evidence="7">
    <location>
        <begin position="395"/>
        <end position="404"/>
    </location>
</feature>
<gene>
    <name evidence="10" type="ORF">AYI70_g4451</name>
</gene>
<dbReference type="InterPro" id="IPR050951">
    <property type="entry name" value="Retrovirus_Pol_polyprotein"/>
</dbReference>
<dbReference type="InterPro" id="IPR036397">
    <property type="entry name" value="RNaseH_sf"/>
</dbReference>
<evidence type="ECO:0000256" key="7">
    <source>
        <dbReference type="SAM" id="MobiDB-lite"/>
    </source>
</evidence>
<keyword evidence="2" id="KW-0548">Nucleotidyltransferase</keyword>
<keyword evidence="6" id="KW-0862">Zinc</keyword>
<dbReference type="CDD" id="cd00303">
    <property type="entry name" value="retropepsin_like"/>
    <property type="match status" value="1"/>
</dbReference>
<evidence type="ECO:0000256" key="5">
    <source>
        <dbReference type="ARBA" id="ARBA00023268"/>
    </source>
</evidence>
<evidence type="ECO:0000256" key="1">
    <source>
        <dbReference type="ARBA" id="ARBA00022679"/>
    </source>
</evidence>
<dbReference type="GO" id="GO:0008270">
    <property type="term" value="F:zinc ion binding"/>
    <property type="evidence" value="ECO:0007669"/>
    <property type="project" value="UniProtKB-KW"/>
</dbReference>
<dbReference type="GO" id="GO:0015074">
    <property type="term" value="P:DNA integration"/>
    <property type="evidence" value="ECO:0007669"/>
    <property type="project" value="InterPro"/>
</dbReference>
<feature type="compositionally biased region" description="Basic residues" evidence="7">
    <location>
        <begin position="967"/>
        <end position="978"/>
    </location>
</feature>